<proteinExistence type="inferred from homology"/>
<dbReference type="Proteomes" id="UP000676776">
    <property type="component" value="Unassembled WGS sequence"/>
</dbReference>
<evidence type="ECO:0000256" key="5">
    <source>
        <dbReference type="ARBA" id="ARBA00022898"/>
    </source>
</evidence>
<feature type="binding site" evidence="6">
    <location>
        <begin position="117"/>
        <end position="119"/>
    </location>
    <ligand>
        <name>(6S)-5,6,7,8-tetrahydrofolate</name>
        <dbReference type="ChEBI" id="CHEBI:57453"/>
    </ligand>
</feature>
<dbReference type="RefSeq" id="WP_208154840.1">
    <property type="nucleotide sequence ID" value="NZ_JAGEVF010000009.1"/>
</dbReference>
<feature type="domain" description="Serine hydroxymethyltransferase-like" evidence="7">
    <location>
        <begin position="2"/>
        <end position="392"/>
    </location>
</feature>
<dbReference type="InterPro" id="IPR015421">
    <property type="entry name" value="PyrdxlP-dep_Trfase_major"/>
</dbReference>
<dbReference type="PIRSF" id="PIRSF000412">
    <property type="entry name" value="SHMT"/>
    <property type="match status" value="1"/>
</dbReference>
<keyword evidence="6" id="KW-0963">Cytoplasm</keyword>
<feature type="site" description="Plays an important role in substrate specificity" evidence="6">
    <location>
        <position position="221"/>
    </location>
</feature>
<dbReference type="PANTHER" id="PTHR11680:SF35">
    <property type="entry name" value="SERINE HYDROXYMETHYLTRANSFERASE 1"/>
    <property type="match status" value="1"/>
</dbReference>
<dbReference type="PROSITE" id="PS00096">
    <property type="entry name" value="SHMT"/>
    <property type="match status" value="1"/>
</dbReference>
<dbReference type="SUPFAM" id="SSF53383">
    <property type="entry name" value="PLP-dependent transferases"/>
    <property type="match status" value="1"/>
</dbReference>
<comment type="catalytic activity">
    <reaction evidence="6">
        <text>(6R)-5,10-methylene-5,6,7,8-tetrahydrofolate + glycine + H2O = (6S)-5,6,7,8-tetrahydrofolate + L-serine</text>
        <dbReference type="Rhea" id="RHEA:15481"/>
        <dbReference type="ChEBI" id="CHEBI:15377"/>
        <dbReference type="ChEBI" id="CHEBI:15636"/>
        <dbReference type="ChEBI" id="CHEBI:33384"/>
        <dbReference type="ChEBI" id="CHEBI:57305"/>
        <dbReference type="ChEBI" id="CHEBI:57453"/>
        <dbReference type="EC" id="2.1.2.1"/>
    </reaction>
</comment>
<reference evidence="8 9" key="1">
    <citation type="submission" date="2021-03" db="EMBL/GenBank/DDBJ databases">
        <title>Winogradskyella sp. nov., isolated from costal sediment.</title>
        <authorList>
            <person name="Gao C."/>
        </authorList>
    </citation>
    <scope>NUCLEOTIDE SEQUENCE [LARGE SCALE GENOMIC DNA]</scope>
    <source>
        <strain evidence="8 9">DF17</strain>
    </source>
</reference>
<keyword evidence="3 6" id="KW-0554">One-carbon metabolism</keyword>
<dbReference type="InterPro" id="IPR015424">
    <property type="entry name" value="PyrdxlP-dep_Trfase"/>
</dbReference>
<dbReference type="Pfam" id="PF00464">
    <property type="entry name" value="SHMT"/>
    <property type="match status" value="1"/>
</dbReference>
<evidence type="ECO:0000256" key="2">
    <source>
        <dbReference type="ARBA" id="ARBA00006376"/>
    </source>
</evidence>
<comment type="cofactor">
    <cofactor evidence="1 6">
        <name>pyridoxal 5'-phosphate</name>
        <dbReference type="ChEBI" id="CHEBI:597326"/>
    </cofactor>
</comment>
<evidence type="ECO:0000256" key="4">
    <source>
        <dbReference type="ARBA" id="ARBA00022679"/>
    </source>
</evidence>
<comment type="pathway">
    <text evidence="6">One-carbon metabolism; tetrahydrofolate interconversion.</text>
</comment>
<keyword evidence="4 6" id="KW-0808">Transferase</keyword>
<evidence type="ECO:0000256" key="6">
    <source>
        <dbReference type="HAMAP-Rule" id="MF_00051"/>
    </source>
</evidence>
<sequence>MQRDEQIFELINAERERQTDGIELIASENFVSDQVMEATGSVLTNKYAEGYPGKRYYGGCEVVDEVERIAIERAKTLFGADYANVQPHSGSQANTAVFHACLKPGDTILGFDLAHGGHLTHGSPVNFSGRLYRPTFYGVKKDTGYIDYDMLSDVAEKEKPKLIIAGASAYSRDMDFAKFRQVADNVGAVLLADISHPSGLIAKGILNDPMPHCHVVTTTTHKTLRGPRGGMIMMGENIDNPFGITLKSGKLRKMSGLLDSGVFPGNQGGPLEHVIAAKAIAFGEALTDEFLHYMLQVKKNADAMAKAFVAKDYQLISGGTDNHMMLIDLRNKNITGKDAEQALVKADITVNKNMVPFDTESPFVTSGIRVGTPAITTRGLKENDMAYVVDLIDEVITNYENQTVLEGVAEKVNTLMNDRPLFVF</sequence>
<evidence type="ECO:0000256" key="1">
    <source>
        <dbReference type="ARBA" id="ARBA00001933"/>
    </source>
</evidence>
<comment type="caution">
    <text evidence="6">Lacks conserved residue(s) required for the propagation of feature annotation.</text>
</comment>
<feature type="binding site" evidence="6">
    <location>
        <begin position="361"/>
        <end position="363"/>
    </location>
    <ligand>
        <name>(6S)-5,6,7,8-tetrahydrofolate</name>
        <dbReference type="ChEBI" id="CHEBI:57453"/>
    </ligand>
</feature>
<keyword evidence="6" id="KW-0028">Amino-acid biosynthesis</keyword>
<keyword evidence="5 6" id="KW-0663">Pyridoxal phosphate</keyword>
<comment type="subcellular location">
    <subcellularLocation>
        <location evidence="6">Cytoplasm</location>
    </subcellularLocation>
</comment>
<comment type="subunit">
    <text evidence="6">Homodimer.</text>
</comment>
<evidence type="ECO:0000256" key="3">
    <source>
        <dbReference type="ARBA" id="ARBA00022563"/>
    </source>
</evidence>
<accession>A0ABS3T3S3</accession>
<dbReference type="InterPro" id="IPR015422">
    <property type="entry name" value="PyrdxlP-dep_Trfase_small"/>
</dbReference>
<comment type="similarity">
    <text evidence="2 6">Belongs to the SHMT family.</text>
</comment>
<dbReference type="HAMAP" id="MF_00051">
    <property type="entry name" value="SHMT"/>
    <property type="match status" value="1"/>
</dbReference>
<dbReference type="InterPro" id="IPR049943">
    <property type="entry name" value="Ser_HO-MeTrfase-like"/>
</dbReference>
<dbReference type="Gene3D" id="3.40.640.10">
    <property type="entry name" value="Type I PLP-dependent aspartate aminotransferase-like (Major domain)"/>
    <property type="match status" value="1"/>
</dbReference>
<comment type="caution">
    <text evidence="8">The sequence shown here is derived from an EMBL/GenBank/DDBJ whole genome shotgun (WGS) entry which is preliminary data.</text>
</comment>
<comment type="function">
    <text evidence="6">Catalyzes the reversible interconversion of serine and glycine with tetrahydrofolate (THF) serving as the one-carbon carrier. This reaction serves as the major source of one-carbon groups required for the biosynthesis of purines, thymidylate, methionine, and other important biomolecules. Also exhibits THF-independent aldolase activity toward beta-hydroxyamino acids, producing glycine and aldehydes, via a retro-aldol mechanism.</text>
</comment>
<dbReference type="EC" id="2.1.2.1" evidence="6"/>
<dbReference type="CDD" id="cd00378">
    <property type="entry name" value="SHMT"/>
    <property type="match status" value="1"/>
</dbReference>
<evidence type="ECO:0000313" key="9">
    <source>
        <dbReference type="Proteomes" id="UP000676776"/>
    </source>
</evidence>
<dbReference type="InterPro" id="IPR019798">
    <property type="entry name" value="Ser_HO-MeTrfase_PLP_BS"/>
</dbReference>
<evidence type="ECO:0000259" key="7">
    <source>
        <dbReference type="Pfam" id="PF00464"/>
    </source>
</evidence>
<protein>
    <recommendedName>
        <fullName evidence="6">Serine hydroxymethyltransferase</fullName>
        <shortName evidence="6">SHMT</shortName>
        <shortName evidence="6">Serine methylase</shortName>
        <ecNumber evidence="6">2.1.2.1</ecNumber>
    </recommendedName>
</protein>
<dbReference type="Gene3D" id="3.90.1150.10">
    <property type="entry name" value="Aspartate Aminotransferase, domain 1"/>
    <property type="match status" value="1"/>
</dbReference>
<dbReference type="PANTHER" id="PTHR11680">
    <property type="entry name" value="SERINE HYDROXYMETHYLTRANSFERASE"/>
    <property type="match status" value="1"/>
</dbReference>
<dbReference type="InterPro" id="IPR039429">
    <property type="entry name" value="SHMT-like_dom"/>
</dbReference>
<feature type="modified residue" description="N6-(pyridoxal phosphate)lysine" evidence="6">
    <location>
        <position position="222"/>
    </location>
</feature>
<feature type="binding site" evidence="6">
    <location>
        <position position="113"/>
    </location>
    <ligand>
        <name>(6S)-5,6,7,8-tetrahydrofolate</name>
        <dbReference type="ChEBI" id="CHEBI:57453"/>
    </ligand>
</feature>
<comment type="pathway">
    <text evidence="6">Amino-acid biosynthesis; glycine biosynthesis; glycine from L-serine: step 1/1.</text>
</comment>
<gene>
    <name evidence="6" type="primary">glyA</name>
    <name evidence="8" type="ORF">J4050_11565</name>
</gene>
<name>A0ABS3T3S3_9FLAO</name>
<dbReference type="NCBIfam" id="NF000586">
    <property type="entry name" value="PRK00011.1"/>
    <property type="match status" value="1"/>
</dbReference>
<dbReference type="EMBL" id="JAGEVF010000009">
    <property type="protein sequence ID" value="MBO3117390.1"/>
    <property type="molecule type" value="Genomic_DNA"/>
</dbReference>
<evidence type="ECO:0000313" key="8">
    <source>
        <dbReference type="EMBL" id="MBO3117390.1"/>
    </source>
</evidence>
<keyword evidence="9" id="KW-1185">Reference proteome</keyword>
<organism evidence="8 9">
    <name type="scientific">Winogradskyella pelagia</name>
    <dbReference type="NCBI Taxonomy" id="2819984"/>
    <lineage>
        <taxon>Bacteria</taxon>
        <taxon>Pseudomonadati</taxon>
        <taxon>Bacteroidota</taxon>
        <taxon>Flavobacteriia</taxon>
        <taxon>Flavobacteriales</taxon>
        <taxon>Flavobacteriaceae</taxon>
        <taxon>Winogradskyella</taxon>
    </lineage>
</organism>
<dbReference type="InterPro" id="IPR001085">
    <property type="entry name" value="Ser_HO-MeTrfase"/>
</dbReference>